<dbReference type="PANTHER" id="PTHR12015">
    <property type="entry name" value="SMALL INDUCIBLE CYTOKINE A"/>
    <property type="match status" value="1"/>
</dbReference>
<sequence>MLKPMPSPSSMKVSGALLCLLLTAAAFIHQGLAQPDGINTFTCCYRYINKKIPKQRLESYRRITTSHCPQEAVIFKTKLAKEICADPTQMWVLDFMKDLDKKTQTPKL</sequence>
<dbReference type="GO" id="GO:0061844">
    <property type="term" value="P:antimicrobial humoral immune response mediated by antimicrobial peptide"/>
    <property type="evidence" value="ECO:0007669"/>
    <property type="project" value="TreeGrafter"/>
</dbReference>
<dbReference type="STRING" id="9483.ENSCJAP00000077855"/>
<feature type="chain" id="PRO_5035342667" description="C-C motif chemokine" evidence="7">
    <location>
        <begin position="34"/>
        <end position="108"/>
    </location>
</feature>
<dbReference type="SMART" id="SM00199">
    <property type="entry name" value="SCY"/>
    <property type="match status" value="1"/>
</dbReference>
<dbReference type="GO" id="GO:0050729">
    <property type="term" value="P:positive regulation of inflammatory response"/>
    <property type="evidence" value="ECO:0007669"/>
    <property type="project" value="Ensembl"/>
</dbReference>
<dbReference type="GeneTree" id="ENSGT01130000278316"/>
<evidence type="ECO:0000256" key="5">
    <source>
        <dbReference type="ARBA" id="ARBA00022729"/>
    </source>
</evidence>
<dbReference type="KEGG" id="cjc:100412473"/>
<dbReference type="GO" id="GO:0008360">
    <property type="term" value="P:regulation of cell shape"/>
    <property type="evidence" value="ECO:0007669"/>
    <property type="project" value="Ensembl"/>
</dbReference>
<gene>
    <name evidence="9" type="primary">CCL7</name>
</gene>
<dbReference type="RefSeq" id="XP_002748417.1">
    <property type="nucleotide sequence ID" value="XM_002748371.7"/>
</dbReference>
<reference evidence="9" key="1">
    <citation type="submission" date="2009-03" db="EMBL/GenBank/DDBJ databases">
        <authorList>
            <person name="Warren W."/>
            <person name="Ye L."/>
            <person name="Minx P."/>
            <person name="Worley K."/>
            <person name="Gibbs R."/>
            <person name="Wilson R.K."/>
        </authorList>
    </citation>
    <scope>NUCLEOTIDE SEQUENCE [LARGE SCALE GENOMIC DNA]</scope>
</reference>
<dbReference type="GO" id="GO:2000503">
    <property type="term" value="P:positive regulation of natural killer cell chemotaxis"/>
    <property type="evidence" value="ECO:0007669"/>
    <property type="project" value="Ensembl"/>
</dbReference>
<reference evidence="9" key="2">
    <citation type="submission" date="2025-08" db="UniProtKB">
        <authorList>
            <consortium name="Ensembl"/>
        </authorList>
    </citation>
    <scope>IDENTIFICATION</scope>
</reference>
<protein>
    <recommendedName>
        <fullName evidence="7">C-C motif chemokine</fullName>
    </recommendedName>
</protein>
<dbReference type="Pfam" id="PF00048">
    <property type="entry name" value="IL8"/>
    <property type="match status" value="1"/>
</dbReference>
<dbReference type="GO" id="GO:0006954">
    <property type="term" value="P:inflammatory response"/>
    <property type="evidence" value="ECO:0007669"/>
    <property type="project" value="Ensembl"/>
</dbReference>
<keyword evidence="6" id="KW-1015">Disulfide bond</keyword>
<dbReference type="Gene3D" id="2.40.50.40">
    <property type="match status" value="1"/>
</dbReference>
<evidence type="ECO:0000256" key="4">
    <source>
        <dbReference type="ARBA" id="ARBA00022525"/>
    </source>
</evidence>
<evidence type="ECO:0000256" key="1">
    <source>
        <dbReference type="ARBA" id="ARBA00004613"/>
    </source>
</evidence>
<comment type="subcellular location">
    <subcellularLocation>
        <location evidence="1 7">Secreted</location>
    </subcellularLocation>
</comment>
<dbReference type="CDD" id="cd00272">
    <property type="entry name" value="Chemokine_CC"/>
    <property type="match status" value="1"/>
</dbReference>
<dbReference type="GO" id="GO:0005615">
    <property type="term" value="C:extracellular space"/>
    <property type="evidence" value="ECO:0007669"/>
    <property type="project" value="UniProtKB-KW"/>
</dbReference>
<evidence type="ECO:0000256" key="2">
    <source>
        <dbReference type="ARBA" id="ARBA00010868"/>
    </source>
</evidence>
<evidence type="ECO:0000313" key="10">
    <source>
        <dbReference type="Proteomes" id="UP000008225"/>
    </source>
</evidence>
<dbReference type="InterPro" id="IPR036048">
    <property type="entry name" value="Interleukin_8-like_sf"/>
</dbReference>
<evidence type="ECO:0000256" key="7">
    <source>
        <dbReference type="RuleBase" id="RU361150"/>
    </source>
</evidence>
<feature type="signal peptide" evidence="7">
    <location>
        <begin position="1"/>
        <end position="33"/>
    </location>
</feature>
<keyword evidence="5 7" id="KW-0732">Signal</keyword>
<dbReference type="GO" id="GO:0070098">
    <property type="term" value="P:chemokine-mediated signaling pathway"/>
    <property type="evidence" value="ECO:0007669"/>
    <property type="project" value="TreeGrafter"/>
</dbReference>
<dbReference type="GO" id="GO:1900016">
    <property type="term" value="P:negative regulation of cytokine production involved in inflammatory response"/>
    <property type="evidence" value="ECO:0007669"/>
    <property type="project" value="Ensembl"/>
</dbReference>
<proteinExistence type="inferred from homology"/>
<dbReference type="FunFam" id="2.40.50.40:FF:000002">
    <property type="entry name" value="C-C motif chemokine"/>
    <property type="match status" value="1"/>
</dbReference>
<dbReference type="InterPro" id="IPR001811">
    <property type="entry name" value="Chemokine_IL8-like_dom"/>
</dbReference>
<dbReference type="GO" id="GO:0008009">
    <property type="term" value="F:chemokine activity"/>
    <property type="evidence" value="ECO:0007669"/>
    <property type="project" value="Ensembl"/>
</dbReference>
<dbReference type="GO" id="GO:0031727">
    <property type="term" value="F:CCR2 chemokine receptor binding"/>
    <property type="evidence" value="ECO:0007669"/>
    <property type="project" value="Ensembl"/>
</dbReference>
<dbReference type="SUPFAM" id="SSF54117">
    <property type="entry name" value="Interleukin 8-like chemokines"/>
    <property type="match status" value="1"/>
</dbReference>
<dbReference type="Proteomes" id="UP000008225">
    <property type="component" value="Chromosome 5"/>
</dbReference>
<accession>A0A5F4WJQ3</accession>
<name>A0A5F4WJQ3_CALJA</name>
<dbReference type="GO" id="GO:0023019">
    <property type="term" value="P:signal transduction involved in regulation of gene expression"/>
    <property type="evidence" value="ECO:0007669"/>
    <property type="project" value="Ensembl"/>
</dbReference>
<keyword evidence="7" id="KW-0145">Chemotaxis</keyword>
<dbReference type="FunCoup" id="A0A5F4WJQ3">
    <property type="interactions" value="579"/>
</dbReference>
<keyword evidence="4 7" id="KW-0964">Secreted</keyword>
<comment type="similarity">
    <text evidence="2 7">Belongs to the intercrine beta (chemokine CC) family.</text>
</comment>
<keyword evidence="3 7" id="KW-0202">Cytokine</keyword>
<evidence type="ECO:0000259" key="8">
    <source>
        <dbReference type="SMART" id="SM00199"/>
    </source>
</evidence>
<evidence type="ECO:0000256" key="3">
    <source>
        <dbReference type="ARBA" id="ARBA00022514"/>
    </source>
</evidence>
<dbReference type="GO" id="GO:0007249">
    <property type="term" value="P:canonical NF-kappaB signal transduction"/>
    <property type="evidence" value="ECO:0007669"/>
    <property type="project" value="Ensembl"/>
</dbReference>
<dbReference type="AlphaFoldDB" id="A0A5F4WJQ3"/>
<feature type="domain" description="Chemokine interleukin-8-like" evidence="8">
    <location>
        <begin position="40"/>
        <end position="99"/>
    </location>
</feature>
<dbReference type="InParanoid" id="A0A5F4WJQ3"/>
<dbReference type="PANTHER" id="PTHR12015:SF161">
    <property type="entry name" value="C-C MOTIF CHEMOKINE 7"/>
    <property type="match status" value="1"/>
</dbReference>
<dbReference type="Ensembl" id="ENSCJAT00000090853.2">
    <property type="protein sequence ID" value="ENSCJAP00000077855.2"/>
    <property type="gene ID" value="ENSCJAG00000062725.2"/>
</dbReference>
<dbReference type="PROSITE" id="PS00472">
    <property type="entry name" value="SMALL_CYTOKINES_CC"/>
    <property type="match status" value="1"/>
</dbReference>
<dbReference type="OMA" id="QKWVQEF"/>
<dbReference type="GO" id="GO:0031726">
    <property type="term" value="F:CCR1 chemokine receptor binding"/>
    <property type="evidence" value="ECO:0007669"/>
    <property type="project" value="Ensembl"/>
</dbReference>
<dbReference type="OrthoDB" id="8934837at2759"/>
<dbReference type="GO" id="GO:0007010">
    <property type="term" value="P:cytoskeleton organization"/>
    <property type="evidence" value="ECO:0007669"/>
    <property type="project" value="Ensembl"/>
</dbReference>
<dbReference type="CTD" id="6354"/>
<keyword evidence="10" id="KW-1185">Reference proteome</keyword>
<organism evidence="9 10">
    <name type="scientific">Callithrix jacchus</name>
    <name type="common">White-tufted-ear marmoset</name>
    <name type="synonym">Simia Jacchus</name>
    <dbReference type="NCBI Taxonomy" id="9483"/>
    <lineage>
        <taxon>Eukaryota</taxon>
        <taxon>Metazoa</taxon>
        <taxon>Chordata</taxon>
        <taxon>Craniata</taxon>
        <taxon>Vertebrata</taxon>
        <taxon>Euteleostomi</taxon>
        <taxon>Mammalia</taxon>
        <taxon>Eutheria</taxon>
        <taxon>Euarchontoglires</taxon>
        <taxon>Primates</taxon>
        <taxon>Haplorrhini</taxon>
        <taxon>Platyrrhini</taxon>
        <taxon>Cebidae</taxon>
        <taxon>Callitrichinae</taxon>
        <taxon>Callithrix</taxon>
        <taxon>Callithrix</taxon>
    </lineage>
</organism>
<dbReference type="InterPro" id="IPR039809">
    <property type="entry name" value="Chemokine_b/g/d"/>
</dbReference>
<dbReference type="GeneID" id="100412473"/>
<dbReference type="InterPro" id="IPR000827">
    <property type="entry name" value="Chemokine_CC_CS"/>
</dbReference>
<reference evidence="9" key="3">
    <citation type="submission" date="2025-09" db="UniProtKB">
        <authorList>
            <consortium name="Ensembl"/>
        </authorList>
    </citation>
    <scope>IDENTIFICATION</scope>
</reference>
<evidence type="ECO:0000256" key="6">
    <source>
        <dbReference type="ARBA" id="ARBA00023157"/>
    </source>
</evidence>
<dbReference type="GO" id="GO:0048245">
    <property type="term" value="P:eosinophil chemotaxis"/>
    <property type="evidence" value="ECO:0007669"/>
    <property type="project" value="Ensembl"/>
</dbReference>
<evidence type="ECO:0000313" key="9">
    <source>
        <dbReference type="Ensembl" id="ENSCJAP00000077855.2"/>
    </source>
</evidence>